<gene>
    <name evidence="6" type="ORF">RJT34_18330</name>
</gene>
<keyword evidence="3" id="KW-0949">S-adenosyl-L-methionine</keyword>
<dbReference type="InterPro" id="IPR001077">
    <property type="entry name" value="COMT_C"/>
</dbReference>
<organism evidence="6 7">
    <name type="scientific">Clitoria ternatea</name>
    <name type="common">Butterfly pea</name>
    <dbReference type="NCBI Taxonomy" id="43366"/>
    <lineage>
        <taxon>Eukaryota</taxon>
        <taxon>Viridiplantae</taxon>
        <taxon>Streptophyta</taxon>
        <taxon>Embryophyta</taxon>
        <taxon>Tracheophyta</taxon>
        <taxon>Spermatophyta</taxon>
        <taxon>Magnoliopsida</taxon>
        <taxon>eudicotyledons</taxon>
        <taxon>Gunneridae</taxon>
        <taxon>Pentapetalae</taxon>
        <taxon>rosids</taxon>
        <taxon>fabids</taxon>
        <taxon>Fabales</taxon>
        <taxon>Fabaceae</taxon>
        <taxon>Papilionoideae</taxon>
        <taxon>50 kb inversion clade</taxon>
        <taxon>NPAAA clade</taxon>
        <taxon>indigoferoid/millettioid clade</taxon>
        <taxon>Phaseoleae</taxon>
        <taxon>Clitoria</taxon>
    </lineage>
</organism>
<dbReference type="InterPro" id="IPR036390">
    <property type="entry name" value="WH_DNA-bd_sf"/>
</dbReference>
<dbReference type="Pfam" id="PF08100">
    <property type="entry name" value="Dimerisation"/>
    <property type="match status" value="1"/>
</dbReference>
<protein>
    <submittedName>
        <fullName evidence="6">Uncharacterized protein</fullName>
    </submittedName>
</protein>
<dbReference type="Gene3D" id="1.10.10.10">
    <property type="entry name" value="Winged helix-like DNA-binding domain superfamily/Winged helix DNA-binding domain"/>
    <property type="match status" value="2"/>
</dbReference>
<dbReference type="FunFam" id="3.40.50.150:FF:000596">
    <property type="entry name" value="Caffeic acid O-methyltransferase"/>
    <property type="match status" value="1"/>
</dbReference>
<dbReference type="GO" id="GO:0046983">
    <property type="term" value="F:protein dimerization activity"/>
    <property type="evidence" value="ECO:0007669"/>
    <property type="project" value="InterPro"/>
</dbReference>
<proteinExistence type="predicted"/>
<dbReference type="SUPFAM" id="SSF53335">
    <property type="entry name" value="S-adenosyl-L-methionine-dependent methyltransferases"/>
    <property type="match status" value="1"/>
</dbReference>
<dbReference type="FunFam" id="1.10.10.10:FF:000357">
    <property type="entry name" value="Caffeic acid 3-O-methyltransferase"/>
    <property type="match status" value="1"/>
</dbReference>
<dbReference type="Pfam" id="PF00891">
    <property type="entry name" value="Methyltransf_2"/>
    <property type="match status" value="1"/>
</dbReference>
<dbReference type="GO" id="GO:0032259">
    <property type="term" value="P:methylation"/>
    <property type="evidence" value="ECO:0007669"/>
    <property type="project" value="UniProtKB-KW"/>
</dbReference>
<reference evidence="6 7" key="1">
    <citation type="submission" date="2024-01" db="EMBL/GenBank/DDBJ databases">
        <title>The genomes of 5 underutilized Papilionoideae crops provide insights into root nodulation and disease resistance.</title>
        <authorList>
            <person name="Yuan L."/>
        </authorList>
    </citation>
    <scope>NUCLEOTIDE SEQUENCE [LARGE SCALE GENOMIC DNA]</scope>
    <source>
        <strain evidence="6">LY-2023</strain>
        <tissue evidence="6">Leaf</tissue>
    </source>
</reference>
<dbReference type="PANTHER" id="PTHR11746">
    <property type="entry name" value="O-METHYLTRANSFERASE"/>
    <property type="match status" value="1"/>
</dbReference>
<dbReference type="PIRSF" id="PIRSF005739">
    <property type="entry name" value="O-mtase"/>
    <property type="match status" value="1"/>
</dbReference>
<feature type="domain" description="O-methyltransferase C-terminal" evidence="4">
    <location>
        <begin position="138"/>
        <end position="343"/>
    </location>
</feature>
<comment type="caution">
    <text evidence="6">The sequence shown here is derived from an EMBL/GenBank/DDBJ whole genome shotgun (WGS) entry which is preliminary data.</text>
</comment>
<dbReference type="GO" id="GO:0008757">
    <property type="term" value="F:S-adenosylmethionine-dependent methyltransferase activity"/>
    <property type="evidence" value="ECO:0007669"/>
    <property type="project" value="UniProtKB-ARBA"/>
</dbReference>
<dbReference type="InterPro" id="IPR029063">
    <property type="entry name" value="SAM-dependent_MTases_sf"/>
</dbReference>
<dbReference type="GO" id="GO:0008171">
    <property type="term" value="F:O-methyltransferase activity"/>
    <property type="evidence" value="ECO:0007669"/>
    <property type="project" value="InterPro"/>
</dbReference>
<dbReference type="AlphaFoldDB" id="A0AAN9JAL1"/>
<dbReference type="CDD" id="cd02440">
    <property type="entry name" value="AdoMet_MTases"/>
    <property type="match status" value="1"/>
</dbReference>
<dbReference type="PROSITE" id="PS51683">
    <property type="entry name" value="SAM_OMT_II"/>
    <property type="match status" value="1"/>
</dbReference>
<evidence type="ECO:0000259" key="5">
    <source>
        <dbReference type="Pfam" id="PF08100"/>
    </source>
</evidence>
<sequence length="362" mass="40023">MDSYSTVKDNHVDDSATLSAMVLGANMVFPAALNAAIELNLFEIIAKGNGSMSPLEIASNLPNTKQYPDLPNRVDRLLRLLATYSLLSVTTRSNEDGGVERLYGISPSGQYFISDETSDGYLASFTSLLCHRAFSAVWLNFKEAIVDPDNDLFKKVNGISKYEYFGKDTELNHIFNKSMTDTCSIHMKRILEIYKGYEGISTLVDVGGGNGQSLKMILSKYPSIKGINFDLPQAIQHAPPLQGIEHVGGDMFERVPQGDAIILKAVCINWSDEKCIELLRNCYKALPADGKVIIVEPILPDIPEATDASKFTSIIDNIMFITAGGRERTEKQHESLSKRSGFSRFHVACRAFSVLGIMELYK</sequence>
<accession>A0AAN9JAL1</accession>
<dbReference type="InterPro" id="IPR016461">
    <property type="entry name" value="COMT-like"/>
</dbReference>
<feature type="domain" description="O-methyltransferase dimerisation" evidence="5">
    <location>
        <begin position="27"/>
        <end position="114"/>
    </location>
</feature>
<name>A0AAN9JAL1_CLITE</name>
<dbReference type="Gene3D" id="3.40.50.150">
    <property type="entry name" value="Vaccinia Virus protein VP39"/>
    <property type="match status" value="1"/>
</dbReference>
<dbReference type="InterPro" id="IPR012967">
    <property type="entry name" value="COMT_dimerisation"/>
</dbReference>
<dbReference type="EMBL" id="JAYKXN010000004">
    <property type="protein sequence ID" value="KAK7295422.1"/>
    <property type="molecule type" value="Genomic_DNA"/>
</dbReference>
<dbReference type="SUPFAM" id="SSF46785">
    <property type="entry name" value="Winged helix' DNA-binding domain"/>
    <property type="match status" value="1"/>
</dbReference>
<evidence type="ECO:0000256" key="3">
    <source>
        <dbReference type="ARBA" id="ARBA00022691"/>
    </source>
</evidence>
<evidence type="ECO:0000313" key="7">
    <source>
        <dbReference type="Proteomes" id="UP001359559"/>
    </source>
</evidence>
<evidence type="ECO:0000256" key="1">
    <source>
        <dbReference type="ARBA" id="ARBA00022603"/>
    </source>
</evidence>
<keyword evidence="1" id="KW-0489">Methyltransferase</keyword>
<evidence type="ECO:0000256" key="2">
    <source>
        <dbReference type="ARBA" id="ARBA00022679"/>
    </source>
</evidence>
<dbReference type="Proteomes" id="UP001359559">
    <property type="component" value="Unassembled WGS sequence"/>
</dbReference>
<dbReference type="InterPro" id="IPR036388">
    <property type="entry name" value="WH-like_DNA-bd_sf"/>
</dbReference>
<keyword evidence="2" id="KW-0808">Transferase</keyword>
<evidence type="ECO:0000313" key="6">
    <source>
        <dbReference type="EMBL" id="KAK7295422.1"/>
    </source>
</evidence>
<keyword evidence="7" id="KW-1185">Reference proteome</keyword>
<evidence type="ECO:0000259" key="4">
    <source>
        <dbReference type="Pfam" id="PF00891"/>
    </source>
</evidence>